<keyword evidence="3" id="KW-0732">Signal</keyword>
<dbReference type="KEGG" id="vbh:CMV30_02010"/>
<accession>A0A290Q2G1</accession>
<dbReference type="RefSeq" id="WP_096054470.1">
    <property type="nucleotide sequence ID" value="NZ_CP023344.1"/>
</dbReference>
<dbReference type="AlphaFoldDB" id="A0A290Q2G1"/>
<organism evidence="7 8">
    <name type="scientific">Nibricoccus aquaticus</name>
    <dbReference type="NCBI Taxonomy" id="2576891"/>
    <lineage>
        <taxon>Bacteria</taxon>
        <taxon>Pseudomonadati</taxon>
        <taxon>Verrucomicrobiota</taxon>
        <taxon>Opitutia</taxon>
        <taxon>Opitutales</taxon>
        <taxon>Opitutaceae</taxon>
        <taxon>Nibricoccus</taxon>
    </lineage>
</organism>
<evidence type="ECO:0000313" key="8">
    <source>
        <dbReference type="Proteomes" id="UP000217265"/>
    </source>
</evidence>
<dbReference type="InterPro" id="IPR012556">
    <property type="entry name" value="Entericidin"/>
</dbReference>
<dbReference type="Pfam" id="PF08085">
    <property type="entry name" value="Entericidin"/>
    <property type="match status" value="1"/>
</dbReference>
<dbReference type="EMBL" id="CP023344">
    <property type="protein sequence ID" value="ATC62835.1"/>
    <property type="molecule type" value="Genomic_DNA"/>
</dbReference>
<evidence type="ECO:0000256" key="3">
    <source>
        <dbReference type="ARBA" id="ARBA00022729"/>
    </source>
</evidence>
<keyword evidence="6" id="KW-0449">Lipoprotein</keyword>
<comment type="similarity">
    <text evidence="1">Belongs to the EcnA/EcnB lipoprotein family.</text>
</comment>
<dbReference type="OrthoDB" id="9181810at2"/>
<keyword evidence="4" id="KW-0472">Membrane</keyword>
<sequence length="48" mass="5116">MKTKPSFFKLTAFITVLLGALVFSGCHTMEGAGKDIQKAGDKLEDAAK</sequence>
<evidence type="ECO:0000256" key="4">
    <source>
        <dbReference type="ARBA" id="ARBA00023136"/>
    </source>
</evidence>
<evidence type="ECO:0000313" key="7">
    <source>
        <dbReference type="EMBL" id="ATC62835.1"/>
    </source>
</evidence>
<gene>
    <name evidence="7" type="ORF">CMV30_02010</name>
</gene>
<dbReference type="GO" id="GO:0009636">
    <property type="term" value="P:response to toxic substance"/>
    <property type="evidence" value="ECO:0007669"/>
    <property type="project" value="InterPro"/>
</dbReference>
<evidence type="ECO:0000256" key="2">
    <source>
        <dbReference type="ARBA" id="ARBA00022475"/>
    </source>
</evidence>
<keyword evidence="5" id="KW-0564">Palmitate</keyword>
<evidence type="ECO:0000256" key="6">
    <source>
        <dbReference type="ARBA" id="ARBA00023288"/>
    </source>
</evidence>
<proteinExistence type="inferred from homology"/>
<evidence type="ECO:0008006" key="9">
    <source>
        <dbReference type="Google" id="ProtNLM"/>
    </source>
</evidence>
<keyword evidence="2" id="KW-1003">Cell membrane</keyword>
<keyword evidence="8" id="KW-1185">Reference proteome</keyword>
<name>A0A290Q2G1_9BACT</name>
<dbReference type="PROSITE" id="PS51257">
    <property type="entry name" value="PROKAR_LIPOPROTEIN"/>
    <property type="match status" value="1"/>
</dbReference>
<dbReference type="Proteomes" id="UP000217265">
    <property type="component" value="Chromosome"/>
</dbReference>
<dbReference type="GO" id="GO:0016020">
    <property type="term" value="C:membrane"/>
    <property type="evidence" value="ECO:0007669"/>
    <property type="project" value="InterPro"/>
</dbReference>
<evidence type="ECO:0000256" key="1">
    <source>
        <dbReference type="ARBA" id="ARBA00010296"/>
    </source>
</evidence>
<evidence type="ECO:0000256" key="5">
    <source>
        <dbReference type="ARBA" id="ARBA00023139"/>
    </source>
</evidence>
<reference evidence="7 8" key="1">
    <citation type="submission" date="2017-09" db="EMBL/GenBank/DDBJ databases">
        <title>Complete genome sequence of Verrucomicrobial strain HZ-65, isolated from freshwater.</title>
        <authorList>
            <person name="Choi A."/>
        </authorList>
    </citation>
    <scope>NUCLEOTIDE SEQUENCE [LARGE SCALE GENOMIC DNA]</scope>
    <source>
        <strain evidence="7 8">HZ-65</strain>
    </source>
</reference>
<protein>
    <recommendedName>
        <fullName evidence="9">Entericidin</fullName>
    </recommendedName>
</protein>